<feature type="coiled-coil region" evidence="1">
    <location>
        <begin position="87"/>
        <end position="114"/>
    </location>
</feature>
<organism evidence="3 4">
    <name type="scientific">Terriglobus saanensis (strain ATCC BAA-1853 / DSM 23119 / SP1PR4)</name>
    <dbReference type="NCBI Taxonomy" id="401053"/>
    <lineage>
        <taxon>Bacteria</taxon>
        <taxon>Pseudomonadati</taxon>
        <taxon>Acidobacteriota</taxon>
        <taxon>Terriglobia</taxon>
        <taxon>Terriglobales</taxon>
        <taxon>Acidobacteriaceae</taxon>
        <taxon>Terriglobus</taxon>
    </lineage>
</organism>
<dbReference type="Proteomes" id="UP000006844">
    <property type="component" value="Chromosome"/>
</dbReference>
<keyword evidence="4" id="KW-1185">Reference proteome</keyword>
<keyword evidence="1" id="KW-0175">Coiled coil</keyword>
<dbReference type="Pfam" id="PF14063">
    <property type="entry name" value="DUF4254"/>
    <property type="match status" value="1"/>
</dbReference>
<dbReference type="InterPro" id="IPR025350">
    <property type="entry name" value="DUF4254"/>
</dbReference>
<proteinExistence type="predicted"/>
<accession>E8V058</accession>
<gene>
    <name evidence="3" type="ordered locus">AciPR4_1390</name>
</gene>
<reference evidence="3 4" key="1">
    <citation type="journal article" date="2012" name="Stand. Genomic Sci.">
        <title>Complete genome sequence of Terriglobus saanensis type strain SP1PR4(T), an Acidobacteria from tundra soil.</title>
        <authorList>
            <person name="Rawat S.R."/>
            <person name="Mannisto M.K."/>
            <person name="Starovoytov V."/>
            <person name="Goodwin L."/>
            <person name="Nolan M."/>
            <person name="Hauser L."/>
            <person name="Land M."/>
            <person name="Davenport K.W."/>
            <person name="Woyke T."/>
            <person name="Haggblom M.M."/>
        </authorList>
    </citation>
    <scope>NUCLEOTIDE SEQUENCE</scope>
    <source>
        <strain evidence="4">ATCC BAA-1853 / DSM 23119 / SP1PR4</strain>
    </source>
</reference>
<protein>
    <recommendedName>
        <fullName evidence="5">DUF4254 domain-containing protein</fullName>
    </recommendedName>
</protein>
<dbReference type="AlphaFoldDB" id="E8V058"/>
<sequence length="222" mass="25377">MIQSPKPGTAFTNPPMHSPATAGTLAFDPYSLAETLHNATSDWHQHNLQPEESPTLFSIALRLHKANFDLWHQEDLARDPHATDATITSTKRSIDTLNQRRNDLVEELDRTLLEAVQQNPAAPLHSETPGMMLDRLSILSLKRFHTAEQTSRPDVTEEHRKNSRLRLSQLDEQFADLAAALQHLWSEILHGTRRFKLYRQFKMYNDPTLNPILYNSSNPKQA</sequence>
<dbReference type="HOGENOM" id="CLU_097532_1_0_0"/>
<dbReference type="KEGG" id="tsa:AciPR4_1390"/>
<feature type="region of interest" description="Disordered" evidence="2">
    <location>
        <begin position="1"/>
        <end position="23"/>
    </location>
</feature>
<evidence type="ECO:0000256" key="2">
    <source>
        <dbReference type="SAM" id="MobiDB-lite"/>
    </source>
</evidence>
<evidence type="ECO:0000313" key="3">
    <source>
        <dbReference type="EMBL" id="ADV82213.1"/>
    </source>
</evidence>
<evidence type="ECO:0000256" key="1">
    <source>
        <dbReference type="SAM" id="Coils"/>
    </source>
</evidence>
<evidence type="ECO:0008006" key="5">
    <source>
        <dbReference type="Google" id="ProtNLM"/>
    </source>
</evidence>
<evidence type="ECO:0000313" key="4">
    <source>
        <dbReference type="Proteomes" id="UP000006844"/>
    </source>
</evidence>
<dbReference type="STRING" id="401053.AciPR4_1390"/>
<name>E8V058_TERSS</name>
<dbReference type="EMBL" id="CP002467">
    <property type="protein sequence ID" value="ADV82213.1"/>
    <property type="molecule type" value="Genomic_DNA"/>
</dbReference>
<dbReference type="eggNOG" id="COG0463">
    <property type="taxonomic scope" value="Bacteria"/>
</dbReference>